<evidence type="ECO:0000256" key="1">
    <source>
        <dbReference type="SAM" id="MobiDB-lite"/>
    </source>
</evidence>
<proteinExistence type="predicted"/>
<protein>
    <submittedName>
        <fullName evidence="2">Uncharacterized protein</fullName>
    </submittedName>
</protein>
<organism evidence="2 3">
    <name type="scientific">Rickettsia asiatica</name>
    <dbReference type="NCBI Taxonomy" id="238800"/>
    <lineage>
        <taxon>Bacteria</taxon>
        <taxon>Pseudomonadati</taxon>
        <taxon>Pseudomonadota</taxon>
        <taxon>Alphaproteobacteria</taxon>
        <taxon>Rickettsiales</taxon>
        <taxon>Rickettsiaceae</taxon>
        <taxon>Rickettsieae</taxon>
        <taxon>Rickettsia</taxon>
        <taxon>spotted fever group</taxon>
    </lineage>
</organism>
<dbReference type="KEGG" id="ras:RAS_10790"/>
<evidence type="ECO:0000313" key="2">
    <source>
        <dbReference type="EMBL" id="BBJ31970.1"/>
    </source>
</evidence>
<reference evidence="2 3" key="1">
    <citation type="submission" date="2019-04" db="EMBL/GenBank/DDBJ databases">
        <title>Draft genome sequence of Rickettsia asiatica Maytaro1284.</title>
        <authorList>
            <person name="Thu M."/>
            <person name="Qiu Y."/>
            <person name="Nakao R."/>
        </authorList>
    </citation>
    <scope>NUCLEOTIDE SEQUENCE [LARGE SCALE GENOMIC DNA]</scope>
    <source>
        <strain evidence="2 3">Maytaro1284</strain>
    </source>
</reference>
<gene>
    <name evidence="2" type="ORF">RAS_10790</name>
</gene>
<name>A0A510G833_9RICK</name>
<dbReference type="EMBL" id="AP019563">
    <property type="protein sequence ID" value="BBJ31970.1"/>
    <property type="molecule type" value="Genomic_DNA"/>
</dbReference>
<keyword evidence="3" id="KW-1185">Reference proteome</keyword>
<accession>A0A510G833</accession>
<evidence type="ECO:0000313" key="3">
    <source>
        <dbReference type="Proteomes" id="UP000321183"/>
    </source>
</evidence>
<dbReference type="AlphaFoldDB" id="A0A510G833"/>
<sequence length="56" mass="5945">MHDAGITPSLINGMSMEFGQGSSTNLFECARLSLEGADNPNPDGSQRGAIKHIKEI</sequence>
<feature type="region of interest" description="Disordered" evidence="1">
    <location>
        <begin position="35"/>
        <end position="56"/>
    </location>
</feature>
<dbReference type="Proteomes" id="UP000321183">
    <property type="component" value="Chromosome"/>
</dbReference>